<evidence type="ECO:0000313" key="2">
    <source>
        <dbReference type="Proteomes" id="UP000076407"/>
    </source>
</evidence>
<dbReference type="EnsemblMetazoa" id="AQUA014200-RA">
    <property type="protein sequence ID" value="AQUA014200-PA"/>
    <property type="gene ID" value="AQUA014200"/>
</dbReference>
<sequence>MIRFVCCFSPLGVLNYHLQG</sequence>
<dbReference type="AlphaFoldDB" id="A0A182XQR4"/>
<organism evidence="1 2">
    <name type="scientific">Anopheles quadriannulatus</name>
    <name type="common">Mosquito</name>
    <dbReference type="NCBI Taxonomy" id="34691"/>
    <lineage>
        <taxon>Eukaryota</taxon>
        <taxon>Metazoa</taxon>
        <taxon>Ecdysozoa</taxon>
        <taxon>Arthropoda</taxon>
        <taxon>Hexapoda</taxon>
        <taxon>Insecta</taxon>
        <taxon>Pterygota</taxon>
        <taxon>Neoptera</taxon>
        <taxon>Endopterygota</taxon>
        <taxon>Diptera</taxon>
        <taxon>Nematocera</taxon>
        <taxon>Culicoidea</taxon>
        <taxon>Culicidae</taxon>
        <taxon>Anophelinae</taxon>
        <taxon>Anopheles</taxon>
    </lineage>
</organism>
<evidence type="ECO:0000313" key="1">
    <source>
        <dbReference type="EnsemblMetazoa" id="AQUA014200-PA"/>
    </source>
</evidence>
<dbReference type="VEuPathDB" id="VectorBase:AQUA014200"/>
<protein>
    <submittedName>
        <fullName evidence="1">Uncharacterized protein</fullName>
    </submittedName>
</protein>
<accession>A0A182XQR4</accession>
<dbReference type="Proteomes" id="UP000076407">
    <property type="component" value="Unassembled WGS sequence"/>
</dbReference>
<keyword evidence="2" id="KW-1185">Reference proteome</keyword>
<name>A0A182XQR4_ANOQN</name>
<proteinExistence type="predicted"/>
<reference evidence="1" key="1">
    <citation type="submission" date="2020-05" db="UniProtKB">
        <authorList>
            <consortium name="EnsemblMetazoa"/>
        </authorList>
    </citation>
    <scope>IDENTIFICATION</scope>
    <source>
        <strain evidence="1">SANGQUA</strain>
    </source>
</reference>